<sequence>MNTLKYTCPKCGNKKADVDKIRTTGAGFTRYFNIQNRRFTTVSCTQCGYTEFYREDRAGGASNVLDFLTN</sequence>
<gene>
    <name evidence="1" type="ORF">SAMN05444280_11032</name>
</gene>
<evidence type="ECO:0000313" key="1">
    <source>
        <dbReference type="EMBL" id="SHJ04984.1"/>
    </source>
</evidence>
<dbReference type="Proteomes" id="UP000184050">
    <property type="component" value="Unassembled WGS sequence"/>
</dbReference>
<accession>A0A1M6G4Z3</accession>
<dbReference type="InterPro" id="IPR018652">
    <property type="entry name" value="DUF2082_NA-bd_Znr"/>
</dbReference>
<dbReference type="RefSeq" id="WP_073168236.1">
    <property type="nucleotide sequence ID" value="NZ_FQZE01000010.1"/>
</dbReference>
<evidence type="ECO:0008006" key="3">
    <source>
        <dbReference type="Google" id="ProtNLM"/>
    </source>
</evidence>
<protein>
    <recommendedName>
        <fullName evidence="3">GTP-binding protein</fullName>
    </recommendedName>
</protein>
<dbReference type="Pfam" id="PF09855">
    <property type="entry name" value="Zn_ribbon_13"/>
    <property type="match status" value="1"/>
</dbReference>
<dbReference type="AlphaFoldDB" id="A0A1M6G4Z3"/>
<dbReference type="OrthoDB" id="6293663at2"/>
<evidence type="ECO:0000313" key="2">
    <source>
        <dbReference type="Proteomes" id="UP000184050"/>
    </source>
</evidence>
<name>A0A1M6G4Z3_9BACT</name>
<dbReference type="STRING" id="1168035.SAMN05444280_11032"/>
<keyword evidence="2" id="KW-1185">Reference proteome</keyword>
<organism evidence="1 2">
    <name type="scientific">Tangfeifania diversioriginum</name>
    <dbReference type="NCBI Taxonomy" id="1168035"/>
    <lineage>
        <taxon>Bacteria</taxon>
        <taxon>Pseudomonadati</taxon>
        <taxon>Bacteroidota</taxon>
        <taxon>Bacteroidia</taxon>
        <taxon>Marinilabiliales</taxon>
        <taxon>Prolixibacteraceae</taxon>
        <taxon>Tangfeifania</taxon>
    </lineage>
</organism>
<dbReference type="EMBL" id="FQZE01000010">
    <property type="protein sequence ID" value="SHJ04984.1"/>
    <property type="molecule type" value="Genomic_DNA"/>
</dbReference>
<proteinExistence type="predicted"/>
<reference evidence="1 2" key="1">
    <citation type="submission" date="2016-11" db="EMBL/GenBank/DDBJ databases">
        <authorList>
            <person name="Jaros S."/>
            <person name="Januszkiewicz K."/>
            <person name="Wedrychowicz H."/>
        </authorList>
    </citation>
    <scope>NUCLEOTIDE SEQUENCE [LARGE SCALE GENOMIC DNA]</scope>
    <source>
        <strain evidence="1 2">DSM 27063</strain>
    </source>
</reference>